<evidence type="ECO:0000313" key="2">
    <source>
        <dbReference type="Proteomes" id="UP000075420"/>
    </source>
</evidence>
<dbReference type="AlphaFoldDB" id="A0A150P4F8"/>
<reference evidence="1 2" key="1">
    <citation type="submission" date="2014-02" db="EMBL/GenBank/DDBJ databases">
        <title>The small core and large imbalanced accessory genome model reveals a collaborative survival strategy of Sorangium cellulosum strains in nature.</title>
        <authorList>
            <person name="Han K."/>
            <person name="Peng R."/>
            <person name="Blom J."/>
            <person name="Li Y.-Z."/>
        </authorList>
    </citation>
    <scope>NUCLEOTIDE SEQUENCE [LARGE SCALE GENOMIC DNA]</scope>
    <source>
        <strain evidence="1 2">So0157-25</strain>
    </source>
</reference>
<name>A0A150P4F8_SORCE</name>
<sequence>MVSTPLNLDCTSSCSAAFPTRSEVLLLASSAGHDAVFTGCDSVLGNGCFVTMTGAKTVTVNFVRNNTEACHDACVDRCREDGLISPSRCEQACNAECL</sequence>
<dbReference type="EMBL" id="JELY01003157">
    <property type="protein sequence ID" value="KYF50550.1"/>
    <property type="molecule type" value="Genomic_DNA"/>
</dbReference>
<gene>
    <name evidence="1" type="ORF">BE08_12030</name>
</gene>
<comment type="caution">
    <text evidence="1">The sequence shown here is derived from an EMBL/GenBank/DDBJ whole genome shotgun (WGS) entry which is preliminary data.</text>
</comment>
<evidence type="ECO:0000313" key="1">
    <source>
        <dbReference type="EMBL" id="KYF50550.1"/>
    </source>
</evidence>
<proteinExistence type="predicted"/>
<accession>A0A150P4F8</accession>
<protein>
    <submittedName>
        <fullName evidence="1">Uncharacterized protein</fullName>
    </submittedName>
</protein>
<organism evidence="1 2">
    <name type="scientific">Sorangium cellulosum</name>
    <name type="common">Polyangium cellulosum</name>
    <dbReference type="NCBI Taxonomy" id="56"/>
    <lineage>
        <taxon>Bacteria</taxon>
        <taxon>Pseudomonadati</taxon>
        <taxon>Myxococcota</taxon>
        <taxon>Polyangia</taxon>
        <taxon>Polyangiales</taxon>
        <taxon>Polyangiaceae</taxon>
        <taxon>Sorangium</taxon>
    </lineage>
</organism>
<dbReference type="Proteomes" id="UP000075420">
    <property type="component" value="Unassembled WGS sequence"/>
</dbReference>